<evidence type="ECO:0000256" key="5">
    <source>
        <dbReference type="ARBA" id="ARBA00022840"/>
    </source>
</evidence>
<evidence type="ECO:0000256" key="2">
    <source>
        <dbReference type="ARBA" id="ARBA00022679"/>
    </source>
</evidence>
<proteinExistence type="inferred from homology"/>
<evidence type="ECO:0000313" key="8">
    <source>
        <dbReference type="EMBL" id="CAF1494837.1"/>
    </source>
</evidence>
<reference evidence="7" key="1">
    <citation type="submission" date="2021-02" db="EMBL/GenBank/DDBJ databases">
        <authorList>
            <person name="Nowell W R."/>
        </authorList>
    </citation>
    <scope>NUCLEOTIDE SEQUENCE</scope>
</reference>
<feature type="domain" description="Clp1 P-loop" evidence="6">
    <location>
        <begin position="329"/>
        <end position="468"/>
    </location>
</feature>
<dbReference type="OrthoDB" id="2405412at2759"/>
<evidence type="ECO:0000313" key="9">
    <source>
        <dbReference type="EMBL" id="CAF3503522.1"/>
    </source>
</evidence>
<protein>
    <recommendedName>
        <fullName evidence="6">Clp1 P-loop domain-containing protein</fullName>
    </recommendedName>
</protein>
<dbReference type="Proteomes" id="UP000663881">
    <property type="component" value="Unassembled WGS sequence"/>
</dbReference>
<dbReference type="InterPro" id="IPR045116">
    <property type="entry name" value="Clp1/Grc3"/>
</dbReference>
<dbReference type="EMBL" id="CAJOAY010000183">
    <property type="protein sequence ID" value="CAF3575033.1"/>
    <property type="molecule type" value="Genomic_DNA"/>
</dbReference>
<dbReference type="Gene3D" id="3.40.50.300">
    <property type="entry name" value="P-loop containing nucleotide triphosphate hydrolases"/>
    <property type="match status" value="1"/>
</dbReference>
<evidence type="ECO:0000259" key="6">
    <source>
        <dbReference type="Pfam" id="PF16575"/>
    </source>
</evidence>
<dbReference type="Proteomes" id="UP000663844">
    <property type="component" value="Unassembled WGS sequence"/>
</dbReference>
<comment type="caution">
    <text evidence="7">The sequence shown here is derived from an EMBL/GenBank/DDBJ whole genome shotgun (WGS) entry which is preliminary data.</text>
</comment>
<evidence type="ECO:0000313" key="11">
    <source>
        <dbReference type="Proteomes" id="UP000663891"/>
    </source>
</evidence>
<accession>A0A813Q2I5</accession>
<name>A0A813Q2I5_9BILA</name>
<dbReference type="GO" id="GO:0005634">
    <property type="term" value="C:nucleus"/>
    <property type="evidence" value="ECO:0007669"/>
    <property type="project" value="TreeGrafter"/>
</dbReference>
<dbReference type="GO" id="GO:0051731">
    <property type="term" value="F:polynucleotide 5'-hydroxyl-kinase activity"/>
    <property type="evidence" value="ECO:0007669"/>
    <property type="project" value="InterPro"/>
</dbReference>
<keyword evidence="5" id="KW-0067">ATP-binding</keyword>
<dbReference type="GO" id="GO:0000448">
    <property type="term" value="P:cleavage in ITS2 between 5.8S rRNA and LSU-rRNA of tricistronic rRNA transcript (SSU-rRNA, 5.8S rRNA, LSU-rRNA)"/>
    <property type="evidence" value="ECO:0007669"/>
    <property type="project" value="TreeGrafter"/>
</dbReference>
<keyword evidence="3" id="KW-0547">Nucleotide-binding</keyword>
<dbReference type="Proteomes" id="UP000663891">
    <property type="component" value="Unassembled WGS sequence"/>
</dbReference>
<evidence type="ECO:0000256" key="3">
    <source>
        <dbReference type="ARBA" id="ARBA00022741"/>
    </source>
</evidence>
<keyword evidence="2" id="KW-0808">Transferase</keyword>
<comment type="similarity">
    <text evidence="1">Belongs to the Clp1 family. NOL9/GRC3 subfamily.</text>
</comment>
<evidence type="ECO:0000256" key="4">
    <source>
        <dbReference type="ARBA" id="ARBA00022777"/>
    </source>
</evidence>
<evidence type="ECO:0000256" key="1">
    <source>
        <dbReference type="ARBA" id="ARBA00011003"/>
    </source>
</evidence>
<gene>
    <name evidence="8" type="ORF">JYZ213_LOCUS43138</name>
    <name evidence="10" type="ORF">OKA104_LOCUS5302</name>
    <name evidence="9" type="ORF">OXD698_LOCUS1456</name>
    <name evidence="7" type="ORF">VCS650_LOCUS1787</name>
</gene>
<sequence length="684" mass="79108">MKKSKEIPVIVETTVGKFLLRDFRPPIQLRTSPRKIKTKIKKDIKRLDENTLSLLTNKKELKKNRKRKINKIKKQLNFNDNNDKKQENNSIFYIISNNEQDYQLNENELTNNKCVLCFVNSKNHRALIFSPRLCRISLLGLFNLEQISGPSASIHGFNLQLLKSYPIFNLSSQSLMSIETSSSSIKSSLNENQIRSFFDNYHVQLPLPEIYIECIQKLAKSHHGLSVFFVEQLQTTWIESMKEFSHSSLSNEWLFNNNNNNVNNNNDDDDEQIQNTNGFKQLWSGMGAFKDNYHRSINYSSEIHSVTNEIVSRLSTKTSNDPLVVFVCGAKDSGKSTYLRYLINKCISQTNSVPKVTFLDCDIGQSEFTPSGSISLINNITEPLFGPSASHLKKPLKSFYFGNIKVDNDKIYNYLNYVKLLYDYIQDDQHDLLLINTMGWGSDTGLIIMKELIDLIKPNILLQLRSSSPHFRHIMPDINHQWLLNAPISDIYRQINEIPLNFSCNKYDYNLLLTPVRHHIHGKSNLTRQACLWSYFCQLEIKHLILKPLIDYVNYIQIFSFEKIGIGLLHRQIQPKYLLQVLNGSIIALCKVRHDMLYHTTSSYPALVDERANVECVGFGLIRSIDMNRRQIHVLIPDNSLPKTIINALIKGYDDCPDEFYFMSIDRWRGRMPPYVTGIINSNI</sequence>
<dbReference type="AlphaFoldDB" id="A0A813Q2I5"/>
<evidence type="ECO:0000313" key="7">
    <source>
        <dbReference type="EMBL" id="CAF0760556.1"/>
    </source>
</evidence>
<dbReference type="EMBL" id="CAJNOG010002204">
    <property type="protein sequence ID" value="CAF1494837.1"/>
    <property type="molecule type" value="Genomic_DNA"/>
</dbReference>
<dbReference type="InterPro" id="IPR032319">
    <property type="entry name" value="CLP1_P"/>
</dbReference>
<dbReference type="PANTHER" id="PTHR12755:SF3">
    <property type="entry name" value="POLYNUCLEOTIDE 5'-HYDROXYL-KINASE NOL9"/>
    <property type="match status" value="1"/>
</dbReference>
<organism evidence="7 11">
    <name type="scientific">Adineta steineri</name>
    <dbReference type="NCBI Taxonomy" id="433720"/>
    <lineage>
        <taxon>Eukaryota</taxon>
        <taxon>Metazoa</taxon>
        <taxon>Spiralia</taxon>
        <taxon>Gnathifera</taxon>
        <taxon>Rotifera</taxon>
        <taxon>Eurotatoria</taxon>
        <taxon>Bdelloidea</taxon>
        <taxon>Adinetida</taxon>
        <taxon>Adinetidae</taxon>
        <taxon>Adineta</taxon>
    </lineage>
</organism>
<dbReference type="PANTHER" id="PTHR12755">
    <property type="entry name" value="CLEAVAGE/POLYADENYLATION FACTOR IA SUBUNIT CLP1P"/>
    <property type="match status" value="1"/>
</dbReference>
<dbReference type="EMBL" id="CAJNON010000008">
    <property type="protein sequence ID" value="CAF0760556.1"/>
    <property type="molecule type" value="Genomic_DNA"/>
</dbReference>
<keyword evidence="4" id="KW-0418">Kinase</keyword>
<dbReference type="Proteomes" id="UP000663845">
    <property type="component" value="Unassembled WGS sequence"/>
</dbReference>
<dbReference type="Pfam" id="PF16575">
    <property type="entry name" value="CLP1_P"/>
    <property type="match status" value="1"/>
</dbReference>
<dbReference type="EMBL" id="CAJOAZ010000042">
    <property type="protein sequence ID" value="CAF3503522.1"/>
    <property type="molecule type" value="Genomic_DNA"/>
</dbReference>
<dbReference type="InterPro" id="IPR027417">
    <property type="entry name" value="P-loop_NTPase"/>
</dbReference>
<dbReference type="GO" id="GO:0005524">
    <property type="term" value="F:ATP binding"/>
    <property type="evidence" value="ECO:0007669"/>
    <property type="project" value="UniProtKB-KW"/>
</dbReference>
<evidence type="ECO:0000313" key="10">
    <source>
        <dbReference type="EMBL" id="CAF3575033.1"/>
    </source>
</evidence>